<dbReference type="EMBL" id="KZ613780">
    <property type="protein sequence ID" value="PMD63527.1"/>
    <property type="molecule type" value="Genomic_DNA"/>
</dbReference>
<evidence type="ECO:0008006" key="3">
    <source>
        <dbReference type="Google" id="ProtNLM"/>
    </source>
</evidence>
<evidence type="ECO:0000313" key="1">
    <source>
        <dbReference type="EMBL" id="PMD63527.1"/>
    </source>
</evidence>
<dbReference type="OrthoDB" id="5360374at2759"/>
<dbReference type="PANTHER" id="PTHR43845">
    <property type="entry name" value="BLR5969 PROTEIN"/>
    <property type="match status" value="1"/>
</dbReference>
<dbReference type="PANTHER" id="PTHR43845:SF1">
    <property type="entry name" value="BLR5969 PROTEIN"/>
    <property type="match status" value="1"/>
</dbReference>
<dbReference type="InParanoid" id="A0A2J6TKJ0"/>
<proteinExistence type="predicted"/>
<organism evidence="1 2">
    <name type="scientific">Hyaloscypha bicolor E</name>
    <dbReference type="NCBI Taxonomy" id="1095630"/>
    <lineage>
        <taxon>Eukaryota</taxon>
        <taxon>Fungi</taxon>
        <taxon>Dikarya</taxon>
        <taxon>Ascomycota</taxon>
        <taxon>Pezizomycotina</taxon>
        <taxon>Leotiomycetes</taxon>
        <taxon>Helotiales</taxon>
        <taxon>Hyaloscyphaceae</taxon>
        <taxon>Hyaloscypha</taxon>
        <taxon>Hyaloscypha bicolor</taxon>
    </lineage>
</organism>
<dbReference type="AlphaFoldDB" id="A0A2J6TKJ0"/>
<sequence>MYAAMYRPVKPVTSTLLDTAQKYVTFDDDHDDVALSTALISLQSRPDIRGLIDFARKYSPYYGSLYSNIPMNVSSLQDYPIIDLDSYWKANECKNSQVLTMPLSGGIVWKTGGTVGHPKITFISQGELQSISSQLGRAIIEAGLLSADRIANLFYAGDLYGSFLLHVLSIQDLSVPSVHIPIGGSCDPSATIQYMKELDATVIFGTVTKVVQLAQHLLEQKETMDQIRTFMFAGEAFFHDQRTVVQAAFPLARIRSLVYGSMDSGVMGYSASDTDWRLHRVNRPFVELEICPDSADTVPTTKPMVPGRLLVTNLSRRLQPVIRYPCGDRAEWVDQSEGLFRVLGRHSESARIGPVSLDVSHVREIIDQALPGASIAGIQLVLNRVDSLDSLTIRIGYRPPDLVEATKAVVAKLKDQRPMFQQHVDLKLICPLQVEFVDAKDLTLNARTGKSVGLIDQRSTEDGAKICC</sequence>
<protein>
    <recommendedName>
        <fullName evidence="3">AMP-dependent synthetase/ligase domain-containing protein</fullName>
    </recommendedName>
</protein>
<keyword evidence="2" id="KW-1185">Reference proteome</keyword>
<name>A0A2J6TKJ0_9HELO</name>
<dbReference type="InterPro" id="IPR042099">
    <property type="entry name" value="ANL_N_sf"/>
</dbReference>
<dbReference type="Proteomes" id="UP000235371">
    <property type="component" value="Unassembled WGS sequence"/>
</dbReference>
<evidence type="ECO:0000313" key="2">
    <source>
        <dbReference type="Proteomes" id="UP000235371"/>
    </source>
</evidence>
<reference evidence="1 2" key="1">
    <citation type="submission" date="2016-04" db="EMBL/GenBank/DDBJ databases">
        <title>A degradative enzymes factory behind the ericoid mycorrhizal symbiosis.</title>
        <authorList>
            <consortium name="DOE Joint Genome Institute"/>
            <person name="Martino E."/>
            <person name="Morin E."/>
            <person name="Grelet G."/>
            <person name="Kuo A."/>
            <person name="Kohler A."/>
            <person name="Daghino S."/>
            <person name="Barry K."/>
            <person name="Choi C."/>
            <person name="Cichocki N."/>
            <person name="Clum A."/>
            <person name="Copeland A."/>
            <person name="Hainaut M."/>
            <person name="Haridas S."/>
            <person name="Labutti K."/>
            <person name="Lindquist E."/>
            <person name="Lipzen A."/>
            <person name="Khouja H.-R."/>
            <person name="Murat C."/>
            <person name="Ohm R."/>
            <person name="Olson A."/>
            <person name="Spatafora J."/>
            <person name="Veneault-Fourrey C."/>
            <person name="Henrissat B."/>
            <person name="Grigoriev I."/>
            <person name="Martin F."/>
            <person name="Perotto S."/>
        </authorList>
    </citation>
    <scope>NUCLEOTIDE SEQUENCE [LARGE SCALE GENOMIC DNA]</scope>
    <source>
        <strain evidence="1 2">E</strain>
    </source>
</reference>
<dbReference type="GeneID" id="36596426"/>
<dbReference type="RefSeq" id="XP_024740431.1">
    <property type="nucleotide sequence ID" value="XM_024888350.1"/>
</dbReference>
<accession>A0A2J6TKJ0</accession>
<gene>
    <name evidence="1" type="ORF">K444DRAFT_715317</name>
</gene>
<dbReference type="Gene3D" id="3.40.50.12780">
    <property type="entry name" value="N-terminal domain of ligase-like"/>
    <property type="match status" value="1"/>
</dbReference>
<dbReference type="SUPFAM" id="SSF56801">
    <property type="entry name" value="Acetyl-CoA synthetase-like"/>
    <property type="match status" value="1"/>
</dbReference>